<proteinExistence type="predicted"/>
<organism evidence="1 2">
    <name type="scientific">Chaetoceros tenuissimus</name>
    <dbReference type="NCBI Taxonomy" id="426638"/>
    <lineage>
        <taxon>Eukaryota</taxon>
        <taxon>Sar</taxon>
        <taxon>Stramenopiles</taxon>
        <taxon>Ochrophyta</taxon>
        <taxon>Bacillariophyta</taxon>
        <taxon>Coscinodiscophyceae</taxon>
        <taxon>Chaetocerotophycidae</taxon>
        <taxon>Chaetocerotales</taxon>
        <taxon>Chaetocerotaceae</taxon>
        <taxon>Chaetoceros</taxon>
    </lineage>
</organism>
<evidence type="ECO:0000313" key="2">
    <source>
        <dbReference type="Proteomes" id="UP001054902"/>
    </source>
</evidence>
<keyword evidence="2" id="KW-1185">Reference proteome</keyword>
<dbReference type="AlphaFoldDB" id="A0AAD3D2P7"/>
<evidence type="ECO:0000313" key="1">
    <source>
        <dbReference type="EMBL" id="GFH56619.1"/>
    </source>
</evidence>
<comment type="caution">
    <text evidence="1">The sequence shown here is derived from an EMBL/GenBank/DDBJ whole genome shotgun (WGS) entry which is preliminary data.</text>
</comment>
<gene>
    <name evidence="1" type="ORF">CTEN210_13095</name>
</gene>
<name>A0AAD3D2P7_9STRA</name>
<accession>A0AAD3D2P7</accession>
<dbReference type="EMBL" id="BLLK01000054">
    <property type="protein sequence ID" value="GFH56619.1"/>
    <property type="molecule type" value="Genomic_DNA"/>
</dbReference>
<reference evidence="1 2" key="1">
    <citation type="journal article" date="2021" name="Sci. Rep.">
        <title>The genome of the diatom Chaetoceros tenuissimus carries an ancient integrated fragment of an extant virus.</title>
        <authorList>
            <person name="Hongo Y."/>
            <person name="Kimura K."/>
            <person name="Takaki Y."/>
            <person name="Yoshida Y."/>
            <person name="Baba S."/>
            <person name="Kobayashi G."/>
            <person name="Nagasaki K."/>
            <person name="Hano T."/>
            <person name="Tomaru Y."/>
        </authorList>
    </citation>
    <scope>NUCLEOTIDE SEQUENCE [LARGE SCALE GENOMIC DNA]</scope>
    <source>
        <strain evidence="1 2">NIES-3715</strain>
    </source>
</reference>
<protein>
    <submittedName>
        <fullName evidence="1">Uncharacterized protein</fullName>
    </submittedName>
</protein>
<sequence length="134" mass="15385">MPDIKHTLGYDPCVSSDDNVYLKAMKDKDGNDYYSYLVVYVDDVLGIHKDPDKVLQLINRDYTLKEPSSAPDMYLEADFAQYELFDKETNSVINAWSMSADSHIKKALAIVKARMDRKNMRFKSKRTAESPFSS</sequence>
<dbReference type="Proteomes" id="UP001054902">
    <property type="component" value="Unassembled WGS sequence"/>
</dbReference>